<reference evidence="1" key="1">
    <citation type="journal article" date="1997" name="Nucleic Acids Res.">
        <title>tRNAscan-SE: a program for improved detection of transfer RNA genes in genomic sequence.</title>
        <authorList>
            <person name="Lowe T.M."/>
            <person name="Eddy S.R."/>
        </authorList>
    </citation>
    <scope>NUCLEOTIDE SEQUENCE [LARGE SCALE GENOMIC DNA]</scope>
    <source>
        <strain evidence="1">r\DH55</strain>
    </source>
</reference>
<dbReference type="GeneID" id="104714980"/>
<dbReference type="RefSeq" id="XP_010430741.1">
    <property type="nucleotide sequence ID" value="XM_010432439.1"/>
</dbReference>
<proteinExistence type="predicted"/>
<gene>
    <name evidence="2" type="primary">LOC104714980</name>
    <name evidence="3" type="synonym">LOC104714982</name>
</gene>
<dbReference type="PANTHER" id="PTHR47481">
    <property type="match status" value="1"/>
</dbReference>
<sequence length="206" mass="23117">MAASTNDIIDISVPSQLHNVNMSNVTKLTSSNFLMWDRQVRALLAGYGLASYLDATVAPPDPTIQVNDVSKENPKYVLWQRQDQLLYSSLLGAISVDVQPILSKANTSAQIWQTLSSTYAKPSWGHIKQIREQIKQWKKGTRTVDAYVQGFTTRFDQLALLGKPYEHEEQVDYILGGLPEDYKPVIDQIDGCDTPPSLSELHEKTH</sequence>
<evidence type="ECO:0000313" key="3">
    <source>
        <dbReference type="RefSeq" id="XP_010430742.1"/>
    </source>
</evidence>
<keyword evidence="1" id="KW-1185">Reference proteome</keyword>
<name>A0ABM0TST5_CAMSA</name>
<reference evidence="1" key="2">
    <citation type="journal article" date="2014" name="Nat. Commun.">
        <title>The emerging biofuel crop Camelina sativa retains a highly undifferentiated hexaploid genome structure.</title>
        <authorList>
            <person name="Kagale S."/>
            <person name="Koh C."/>
            <person name="Nixon J."/>
            <person name="Bollina V."/>
            <person name="Clarke W.E."/>
            <person name="Tuteja R."/>
            <person name="Spillane C."/>
            <person name="Robinson S.J."/>
            <person name="Links M.G."/>
            <person name="Clarke C."/>
            <person name="Higgins E.E."/>
            <person name="Huebert T."/>
            <person name="Sharpe A.G."/>
            <person name="Parkin I.A."/>
        </authorList>
    </citation>
    <scope>NUCLEOTIDE SEQUENCE [LARGE SCALE GENOMIC DNA]</scope>
    <source>
        <strain evidence="1">r\DH55</strain>
    </source>
</reference>
<reference evidence="2 3" key="3">
    <citation type="submission" date="2025-05" db="UniProtKB">
        <authorList>
            <consortium name="RefSeq"/>
        </authorList>
    </citation>
    <scope>IDENTIFICATION</scope>
    <source>
        <tissue evidence="2 3">Leaf</tissue>
    </source>
</reference>
<dbReference type="RefSeq" id="XP_010430742.1">
    <property type="nucleotide sequence ID" value="XM_010432440.1"/>
</dbReference>
<evidence type="ECO:0000313" key="2">
    <source>
        <dbReference type="RefSeq" id="XP_010430741.1"/>
    </source>
</evidence>
<protein>
    <submittedName>
        <fullName evidence="2">Uncharacterized protein LOC104714980</fullName>
    </submittedName>
    <submittedName>
        <fullName evidence="3">Uncharacterized protein LOC104714982</fullName>
    </submittedName>
</protein>
<dbReference type="Pfam" id="PF14223">
    <property type="entry name" value="Retrotran_gag_2"/>
    <property type="match status" value="1"/>
</dbReference>
<dbReference type="PANTHER" id="PTHR47481:SF22">
    <property type="entry name" value="RETROTRANSPOSON GAG DOMAIN-CONTAINING PROTEIN"/>
    <property type="match status" value="1"/>
</dbReference>
<accession>A0ABM0TST5</accession>
<dbReference type="Proteomes" id="UP000694864">
    <property type="component" value="Chromosome 9"/>
</dbReference>
<dbReference type="GeneID" id="104714982"/>
<organism evidence="1 2">
    <name type="scientific">Camelina sativa</name>
    <name type="common">False flax</name>
    <name type="synonym">Myagrum sativum</name>
    <dbReference type="NCBI Taxonomy" id="90675"/>
    <lineage>
        <taxon>Eukaryota</taxon>
        <taxon>Viridiplantae</taxon>
        <taxon>Streptophyta</taxon>
        <taxon>Embryophyta</taxon>
        <taxon>Tracheophyta</taxon>
        <taxon>Spermatophyta</taxon>
        <taxon>Magnoliopsida</taxon>
        <taxon>eudicotyledons</taxon>
        <taxon>Gunneridae</taxon>
        <taxon>Pentapetalae</taxon>
        <taxon>rosids</taxon>
        <taxon>malvids</taxon>
        <taxon>Brassicales</taxon>
        <taxon>Brassicaceae</taxon>
        <taxon>Camelineae</taxon>
        <taxon>Camelina</taxon>
    </lineage>
</organism>
<evidence type="ECO:0000313" key="1">
    <source>
        <dbReference type="Proteomes" id="UP000694864"/>
    </source>
</evidence>